<evidence type="ECO:0000313" key="1">
    <source>
        <dbReference type="EMBL" id="MBA8815643.1"/>
    </source>
</evidence>
<accession>A0A7W3JMR6</accession>
<dbReference type="RefSeq" id="WP_167048600.1">
    <property type="nucleotide sequence ID" value="NZ_JAAOZB010000002.1"/>
</dbReference>
<keyword evidence="2" id="KW-1185">Reference proteome</keyword>
<evidence type="ECO:0000313" key="2">
    <source>
        <dbReference type="Proteomes" id="UP000526083"/>
    </source>
</evidence>
<sequence length="250" mass="27076">MTISSSMISSTEETLREAPNVASTAYMKFNGEVMSAKSYENAQLLPSELRSERERRVARAQEAAGQEQNRLRAAAESAAALIRSVVEQERPRISDYARAQSGWQAATMYLDQGHSLAHILSRADESMTLAVEEYGVHWLQAQRDPAKLVDVRSDQTGDPVAAAVEQLHAMAALRLAELSADPALAAALRLSVQIDVYLVAAVAWWEGLSAIAANRTFNQLTAAVTARLVGNRAESQLKGLSPAETARQSA</sequence>
<gene>
    <name evidence="1" type="ORF">FHX48_000695</name>
</gene>
<dbReference type="Proteomes" id="UP000526083">
    <property type="component" value="Unassembled WGS sequence"/>
</dbReference>
<comment type="caution">
    <text evidence="1">The sequence shown here is derived from an EMBL/GenBank/DDBJ whole genome shotgun (WGS) entry which is preliminary data.</text>
</comment>
<organism evidence="1 2">
    <name type="scientific">Microbacterium halimionae</name>
    <dbReference type="NCBI Taxonomy" id="1526413"/>
    <lineage>
        <taxon>Bacteria</taxon>
        <taxon>Bacillati</taxon>
        <taxon>Actinomycetota</taxon>
        <taxon>Actinomycetes</taxon>
        <taxon>Micrococcales</taxon>
        <taxon>Microbacteriaceae</taxon>
        <taxon>Microbacterium</taxon>
    </lineage>
</organism>
<dbReference type="AlphaFoldDB" id="A0A7W3JMR6"/>
<reference evidence="1 2" key="1">
    <citation type="submission" date="2020-07" db="EMBL/GenBank/DDBJ databases">
        <title>Sequencing the genomes of 1000 actinobacteria strains.</title>
        <authorList>
            <person name="Klenk H.-P."/>
        </authorList>
    </citation>
    <scope>NUCLEOTIDE SEQUENCE [LARGE SCALE GENOMIC DNA]</scope>
    <source>
        <strain evidence="1 2">DSM 27576</strain>
    </source>
</reference>
<proteinExistence type="predicted"/>
<name>A0A7W3JMR6_9MICO</name>
<protein>
    <submittedName>
        <fullName evidence="1">Uncharacterized protein</fullName>
    </submittedName>
</protein>
<dbReference type="EMBL" id="JACGWY010000001">
    <property type="protein sequence ID" value="MBA8815643.1"/>
    <property type="molecule type" value="Genomic_DNA"/>
</dbReference>